<dbReference type="EMBL" id="JAAAHW010010714">
    <property type="protein sequence ID" value="KAF9923361.1"/>
    <property type="molecule type" value="Genomic_DNA"/>
</dbReference>
<feature type="region of interest" description="Disordered" evidence="1">
    <location>
        <begin position="117"/>
        <end position="140"/>
    </location>
</feature>
<evidence type="ECO:0000313" key="3">
    <source>
        <dbReference type="Proteomes" id="UP000749646"/>
    </source>
</evidence>
<evidence type="ECO:0000256" key="1">
    <source>
        <dbReference type="SAM" id="MobiDB-lite"/>
    </source>
</evidence>
<comment type="caution">
    <text evidence="2">The sequence shown here is derived from an EMBL/GenBank/DDBJ whole genome shotgun (WGS) entry which is preliminary data.</text>
</comment>
<reference evidence="2" key="1">
    <citation type="journal article" date="2020" name="Fungal Divers.">
        <title>Resolving the Mortierellaceae phylogeny through synthesis of multi-gene phylogenetics and phylogenomics.</title>
        <authorList>
            <person name="Vandepol N."/>
            <person name="Liber J."/>
            <person name="Desiro A."/>
            <person name="Na H."/>
            <person name="Kennedy M."/>
            <person name="Barry K."/>
            <person name="Grigoriev I.V."/>
            <person name="Miller A.N."/>
            <person name="O'Donnell K."/>
            <person name="Stajich J.E."/>
            <person name="Bonito G."/>
        </authorList>
    </citation>
    <scope>NUCLEOTIDE SEQUENCE</scope>
    <source>
        <strain evidence="2">MES-2147</strain>
    </source>
</reference>
<evidence type="ECO:0000313" key="2">
    <source>
        <dbReference type="EMBL" id="KAF9923361.1"/>
    </source>
</evidence>
<keyword evidence="3" id="KW-1185">Reference proteome</keyword>
<dbReference type="OrthoDB" id="2434038at2759"/>
<sequence length="252" mass="28750">MHGGTEGKKNHSYDIRLPSLNEIHNHISRLRHMDFKPCSYNEKGYILCGSIKTDGFRLQLLAFKIRELHSVKFKRYKDLPDPLLTTTGGTNYYLTEQKAVLQPTFKHRRWMGTQKSAAKMDPVEQDVQPTSNSSQATVETQKLSISDIETALPPLHGENANFAAHMKHCNTYKDALDTFYNGDNYLFKRHKWNAKRAKEEEYHRMTDSLLKMVGGSIGVRRKEEDKVIIGIGLGKLSSSNNSKDCYPDAEQA</sequence>
<dbReference type="Proteomes" id="UP000749646">
    <property type="component" value="Unassembled WGS sequence"/>
</dbReference>
<proteinExistence type="predicted"/>
<gene>
    <name evidence="2" type="ORF">BGZ65_008931</name>
</gene>
<protein>
    <submittedName>
        <fullName evidence="2">Uncharacterized protein</fullName>
    </submittedName>
</protein>
<organism evidence="2 3">
    <name type="scientific">Modicella reniformis</name>
    <dbReference type="NCBI Taxonomy" id="1440133"/>
    <lineage>
        <taxon>Eukaryota</taxon>
        <taxon>Fungi</taxon>
        <taxon>Fungi incertae sedis</taxon>
        <taxon>Mucoromycota</taxon>
        <taxon>Mortierellomycotina</taxon>
        <taxon>Mortierellomycetes</taxon>
        <taxon>Mortierellales</taxon>
        <taxon>Mortierellaceae</taxon>
        <taxon>Modicella</taxon>
    </lineage>
</organism>
<name>A0A9P6IJR4_9FUNG</name>
<feature type="compositionally biased region" description="Polar residues" evidence="1">
    <location>
        <begin position="127"/>
        <end position="140"/>
    </location>
</feature>
<accession>A0A9P6IJR4</accession>
<dbReference type="AlphaFoldDB" id="A0A9P6IJR4"/>